<feature type="transmembrane region" description="Helical" evidence="2">
    <location>
        <begin position="160"/>
        <end position="179"/>
    </location>
</feature>
<dbReference type="Gene3D" id="1.20.1250.20">
    <property type="entry name" value="MFS general substrate transporter like domains"/>
    <property type="match status" value="1"/>
</dbReference>
<dbReference type="AlphaFoldDB" id="A0A3B3ZRG4"/>
<evidence type="ECO:0000256" key="2">
    <source>
        <dbReference type="SAM" id="Phobius"/>
    </source>
</evidence>
<dbReference type="Proteomes" id="UP000261520">
    <property type="component" value="Unplaced"/>
</dbReference>
<feature type="transmembrane region" description="Helical" evidence="2">
    <location>
        <begin position="122"/>
        <end position="140"/>
    </location>
</feature>
<evidence type="ECO:0008006" key="5">
    <source>
        <dbReference type="Google" id="ProtNLM"/>
    </source>
</evidence>
<evidence type="ECO:0000313" key="4">
    <source>
        <dbReference type="Proteomes" id="UP000261520"/>
    </source>
</evidence>
<dbReference type="PANTHER" id="PTHR20765">
    <property type="entry name" value="SOLUTE CARRIER FAMILY 43 MEMBER 3-RELATED"/>
    <property type="match status" value="1"/>
</dbReference>
<proteinExistence type="predicted"/>
<comment type="subcellular location">
    <subcellularLocation>
        <location evidence="1">Membrane</location>
        <topology evidence="1">Multi-pass membrane protein</topology>
    </subcellularLocation>
</comment>
<reference evidence="3" key="1">
    <citation type="submission" date="2025-08" db="UniProtKB">
        <authorList>
            <consortium name="Ensembl"/>
        </authorList>
    </citation>
    <scope>IDENTIFICATION</scope>
</reference>
<feature type="transmembrane region" description="Helical" evidence="2">
    <location>
        <begin position="185"/>
        <end position="207"/>
    </location>
</feature>
<dbReference type="Ensembl" id="ENSPMGT00000007530.1">
    <property type="protein sequence ID" value="ENSPMGP00000007079.1"/>
    <property type="gene ID" value="ENSPMGG00000005903.1"/>
</dbReference>
<keyword evidence="2" id="KW-1133">Transmembrane helix</keyword>
<feature type="transmembrane region" description="Helical" evidence="2">
    <location>
        <begin position="98"/>
        <end position="116"/>
    </location>
</feature>
<dbReference type="SUPFAM" id="SSF103473">
    <property type="entry name" value="MFS general substrate transporter"/>
    <property type="match status" value="1"/>
</dbReference>
<feature type="transmembrane region" description="Helical" evidence="2">
    <location>
        <begin position="400"/>
        <end position="424"/>
    </location>
</feature>
<dbReference type="PANTHER" id="PTHR20765:SF1">
    <property type="entry name" value="EQUILIBRATIVE NUCLEOBASE TRANSPORTER 1"/>
    <property type="match status" value="1"/>
</dbReference>
<reference evidence="3" key="2">
    <citation type="submission" date="2025-09" db="UniProtKB">
        <authorList>
            <consortium name="Ensembl"/>
        </authorList>
    </citation>
    <scope>IDENTIFICATION</scope>
</reference>
<evidence type="ECO:0000256" key="1">
    <source>
        <dbReference type="ARBA" id="ARBA00004141"/>
    </source>
</evidence>
<dbReference type="InterPro" id="IPR036259">
    <property type="entry name" value="MFS_trans_sf"/>
</dbReference>
<keyword evidence="4" id="KW-1185">Reference proteome</keyword>
<dbReference type="GO" id="GO:0016020">
    <property type="term" value="C:membrane"/>
    <property type="evidence" value="ECO:0007669"/>
    <property type="project" value="UniProtKB-SubCell"/>
</dbReference>
<keyword evidence="2" id="KW-0812">Transmembrane</keyword>
<feature type="transmembrane region" description="Helical" evidence="2">
    <location>
        <begin position="20"/>
        <end position="40"/>
    </location>
</feature>
<evidence type="ECO:0000313" key="3">
    <source>
        <dbReference type="Ensembl" id="ENSPMGP00000007079.1"/>
    </source>
</evidence>
<dbReference type="CDD" id="cd06174">
    <property type="entry name" value="MFS"/>
    <property type="match status" value="1"/>
</dbReference>
<protein>
    <recommendedName>
        <fullName evidence="5">Solute carrier family 43 member 3a</fullName>
    </recommendedName>
</protein>
<keyword evidence="2" id="KW-0472">Membrane</keyword>
<feature type="transmembrane region" description="Helical" evidence="2">
    <location>
        <begin position="69"/>
        <end position="91"/>
    </location>
</feature>
<organism evidence="3 4">
    <name type="scientific">Periophthalmus magnuspinnatus</name>
    <dbReference type="NCBI Taxonomy" id="409849"/>
    <lineage>
        <taxon>Eukaryota</taxon>
        <taxon>Metazoa</taxon>
        <taxon>Chordata</taxon>
        <taxon>Craniata</taxon>
        <taxon>Vertebrata</taxon>
        <taxon>Euteleostomi</taxon>
        <taxon>Actinopterygii</taxon>
        <taxon>Neopterygii</taxon>
        <taxon>Teleostei</taxon>
        <taxon>Neoteleostei</taxon>
        <taxon>Acanthomorphata</taxon>
        <taxon>Gobiaria</taxon>
        <taxon>Gobiiformes</taxon>
        <taxon>Gobioidei</taxon>
        <taxon>Gobiidae</taxon>
        <taxon>Oxudercinae</taxon>
        <taxon>Periophthalmus</taxon>
    </lineage>
</organism>
<name>A0A3B3ZRG4_9GOBI</name>
<dbReference type="STRING" id="409849.ENSPMGP00000007079"/>
<feature type="transmembrane region" description="Helical" evidence="2">
    <location>
        <begin position="308"/>
        <end position="332"/>
    </location>
</feature>
<sequence>MPCKGSSSGLRRWLTFTTGLLECLCFAGAVFGWASLVIILRSEGYFSSLCVNNTAVRATGPNRTQDEHFSLVFTITSFASNFLSFPSGVLFDWVGTAIARLCAICIFTSGTLMVAFSTPALSVLLFPALSLMGVAGRMYLMTNLQVGNLFGARRSTVITVYTGAFGSSSLLFLIIKLLYEAGVPLQSSFLFLSACSVFLVFRTLFLLPLKRIPYPLPEHYTYGFRECLWSSFFFWHLLWLSVIQLRHYLFIGTLNPMLQRLSGEDQSVVSQYSNAFAVTQLCGVLCAPWNGLIMDRHQAKLKAAELRAVMLSLTLTSLFCVLFSVCAMIPVLPLQYFTFFLQVLNRAFYTGSDAAFIHIIFPSCHFGKVYGLIKGLSALLSLLQYPCFILVEDILNGDPLYVNIGLTVLVLVIFIHPVSVYIYCQRLALRQKQIKVNTVSC</sequence>
<dbReference type="InterPro" id="IPR027197">
    <property type="entry name" value="SLC43A3"/>
</dbReference>
<feature type="transmembrane region" description="Helical" evidence="2">
    <location>
        <begin position="228"/>
        <end position="249"/>
    </location>
</feature>
<accession>A0A3B3ZRG4</accession>